<evidence type="ECO:0000256" key="3">
    <source>
        <dbReference type="ARBA" id="ARBA00022553"/>
    </source>
</evidence>
<dbReference type="InterPro" id="IPR003594">
    <property type="entry name" value="HATPase_dom"/>
</dbReference>
<dbReference type="SMART" id="SM00091">
    <property type="entry name" value="PAS"/>
    <property type="match status" value="3"/>
</dbReference>
<dbReference type="SMART" id="SM00086">
    <property type="entry name" value="PAC"/>
    <property type="match status" value="1"/>
</dbReference>
<accession>A0A511SY69</accession>
<keyword evidence="5" id="KW-0418">Kinase</keyword>
<dbReference type="SUPFAM" id="SSF47384">
    <property type="entry name" value="Homodimeric domain of signal transducing histidine kinase"/>
    <property type="match status" value="1"/>
</dbReference>
<dbReference type="InterPro" id="IPR000014">
    <property type="entry name" value="PAS"/>
</dbReference>
<comment type="catalytic activity">
    <reaction evidence="1">
        <text>ATP + protein L-histidine = ADP + protein N-phospho-L-histidine.</text>
        <dbReference type="EC" id="2.7.13.3"/>
    </reaction>
</comment>
<dbReference type="Proteomes" id="UP000183760">
    <property type="component" value="Unassembled WGS sequence"/>
</dbReference>
<evidence type="ECO:0000313" key="13">
    <source>
        <dbReference type="Proteomes" id="UP000321514"/>
    </source>
</evidence>
<feature type="region of interest" description="Disordered" evidence="6">
    <location>
        <begin position="1"/>
        <end position="31"/>
    </location>
</feature>
<dbReference type="SMART" id="SM00387">
    <property type="entry name" value="HATPase_c"/>
    <property type="match status" value="1"/>
</dbReference>
<dbReference type="InterPro" id="IPR004358">
    <property type="entry name" value="Sig_transdc_His_kin-like_C"/>
</dbReference>
<feature type="domain" description="PAC" evidence="9">
    <location>
        <begin position="225"/>
        <end position="276"/>
    </location>
</feature>
<dbReference type="Pfam" id="PF08447">
    <property type="entry name" value="PAS_3"/>
    <property type="match status" value="1"/>
</dbReference>
<dbReference type="GO" id="GO:0009927">
    <property type="term" value="F:histidine phosphotransfer kinase activity"/>
    <property type="evidence" value="ECO:0007669"/>
    <property type="project" value="TreeGrafter"/>
</dbReference>
<dbReference type="Proteomes" id="UP000321514">
    <property type="component" value="Unassembled WGS sequence"/>
</dbReference>
<evidence type="ECO:0000259" key="9">
    <source>
        <dbReference type="PROSITE" id="PS50113"/>
    </source>
</evidence>
<dbReference type="SMART" id="SM00388">
    <property type="entry name" value="HisKA"/>
    <property type="match status" value="1"/>
</dbReference>
<gene>
    <name evidence="10" type="ORF">MFU01_18930</name>
    <name evidence="11" type="ORF">SAMN05443572_104519</name>
</gene>
<organism evidence="10 13">
    <name type="scientific">Myxococcus fulvus</name>
    <dbReference type="NCBI Taxonomy" id="33"/>
    <lineage>
        <taxon>Bacteria</taxon>
        <taxon>Pseudomonadati</taxon>
        <taxon>Myxococcota</taxon>
        <taxon>Myxococcia</taxon>
        <taxon>Myxococcales</taxon>
        <taxon>Cystobacterineae</taxon>
        <taxon>Myxococcaceae</taxon>
        <taxon>Myxococcus</taxon>
    </lineage>
</organism>
<dbReference type="CDD" id="cd00082">
    <property type="entry name" value="HisKA"/>
    <property type="match status" value="1"/>
</dbReference>
<dbReference type="Pfam" id="PF08448">
    <property type="entry name" value="PAS_4"/>
    <property type="match status" value="1"/>
</dbReference>
<dbReference type="InterPro" id="IPR013656">
    <property type="entry name" value="PAS_4"/>
</dbReference>
<dbReference type="InterPro" id="IPR036890">
    <property type="entry name" value="HATPase_C_sf"/>
</dbReference>
<dbReference type="InterPro" id="IPR000700">
    <property type="entry name" value="PAS-assoc_C"/>
</dbReference>
<evidence type="ECO:0000313" key="11">
    <source>
        <dbReference type="EMBL" id="SEU03997.1"/>
    </source>
</evidence>
<dbReference type="STRING" id="1334629.MFUL124B02_39020"/>
<dbReference type="PROSITE" id="PS50109">
    <property type="entry name" value="HIS_KIN"/>
    <property type="match status" value="1"/>
</dbReference>
<keyword evidence="4" id="KW-0808">Transferase</keyword>
<dbReference type="InterPro" id="IPR013655">
    <property type="entry name" value="PAS_fold_3"/>
</dbReference>
<dbReference type="PANTHER" id="PTHR43047">
    <property type="entry name" value="TWO-COMPONENT HISTIDINE PROTEIN KINASE"/>
    <property type="match status" value="1"/>
</dbReference>
<dbReference type="EC" id="2.7.13.3" evidence="2"/>
<dbReference type="SUPFAM" id="SSF55874">
    <property type="entry name" value="ATPase domain of HSP90 chaperone/DNA topoisomerase II/histidine kinase"/>
    <property type="match status" value="1"/>
</dbReference>
<dbReference type="InterPro" id="IPR036097">
    <property type="entry name" value="HisK_dim/P_sf"/>
</dbReference>
<dbReference type="InterPro" id="IPR035965">
    <property type="entry name" value="PAS-like_dom_sf"/>
</dbReference>
<dbReference type="GO" id="GO:0000155">
    <property type="term" value="F:phosphorelay sensor kinase activity"/>
    <property type="evidence" value="ECO:0007669"/>
    <property type="project" value="InterPro"/>
</dbReference>
<dbReference type="EMBL" id="FOIB01000004">
    <property type="protein sequence ID" value="SEU03997.1"/>
    <property type="molecule type" value="Genomic_DNA"/>
</dbReference>
<protein>
    <recommendedName>
        <fullName evidence="2">histidine kinase</fullName>
        <ecNumber evidence="2">2.7.13.3</ecNumber>
    </recommendedName>
</protein>
<feature type="domain" description="Histidine kinase" evidence="7">
    <location>
        <begin position="563"/>
        <end position="779"/>
    </location>
</feature>
<dbReference type="PROSITE" id="PS50113">
    <property type="entry name" value="PAC"/>
    <property type="match status" value="1"/>
</dbReference>
<reference evidence="10 13" key="2">
    <citation type="submission" date="2019-07" db="EMBL/GenBank/DDBJ databases">
        <title>Whole genome shotgun sequence of Myxococcus fulvus NBRC 100333.</title>
        <authorList>
            <person name="Hosoyama A."/>
            <person name="Uohara A."/>
            <person name="Ohji S."/>
            <person name="Ichikawa N."/>
        </authorList>
    </citation>
    <scope>NUCLEOTIDE SEQUENCE [LARGE SCALE GENOMIC DNA]</scope>
    <source>
        <strain evidence="10 13">NBRC 100333</strain>
    </source>
</reference>
<proteinExistence type="predicted"/>
<evidence type="ECO:0000256" key="6">
    <source>
        <dbReference type="SAM" id="MobiDB-lite"/>
    </source>
</evidence>
<dbReference type="NCBIfam" id="TIGR00229">
    <property type="entry name" value="sensory_box"/>
    <property type="match status" value="2"/>
</dbReference>
<evidence type="ECO:0000259" key="8">
    <source>
        <dbReference type="PROSITE" id="PS50112"/>
    </source>
</evidence>
<sequence>MGTEVEQVTKGDMRRGQAGPDAQASSRPVTPHERLLQVGRGLRAALVTDAQGRVVWMDEVLALAAGWEGGGEQGRSCRKVLARLPWLLAAVRTALTGEQGLGEGSGQGQHLFAVVVPVYGDDGSLVGACARLQPRRTARAEPDTPGTEHVREHYESLIDSIDGIVWEADAEFRFTFVSRQAERLLGLHARRWVSEPDFWARHVHPEDWGRVMATCLDALRQGRTHELEFRMVTDSGRAVWMRTQVTATAEEGQPVRLRGLMVDVTEQLRSRESVEHTHSVLRATFDSIADGVIVVDAEQRIIAYNKRFQDMWGLSDAVMRERIAEAALRQAAPLTVDPAAFVAHVQAQFTPSAAVSVNVIEMKDGRVLESTSLPQRMGDAIIGRVWSYRDVTQERRAKMERERLLVAEQNARERTEESFALLDTFLNHAPVGLAFVNRDLRYLRINTALASLHGHSREWELGRTVWEANPLMAPHFAPLMLQVMETGLPMSDMEMSGHVPATPEELRHWRVSYYPVSTPSAGVVGLGAVVVEVTEEHRARQERERLLKEAQEAIRVRDDFLSIAAHELKTPLTPLKLHLQMMKQQATQGHAPKPHHVDKALSQVSRLSLLIHDLLDATRIEAGRLGLRRGPVELQALTDEVLAEARPLTGQHTLERVAPPEPLVVLGDRGRLAQVLSNLLENAFKYSPTGGSVRLKLERDGNMAHVSVRDSGIGIPDDQREHLFQRFFRARNAPISGFGGLGLGLYICRDIVERHGGHIWVDTRVGHGSTFHFTLPLAP</sequence>
<dbReference type="RefSeq" id="WP_245772326.1">
    <property type="nucleotide sequence ID" value="NZ_BJXR01000017.1"/>
</dbReference>
<feature type="domain" description="PAS" evidence="8">
    <location>
        <begin position="150"/>
        <end position="222"/>
    </location>
</feature>
<feature type="domain" description="PAS" evidence="8">
    <location>
        <begin position="277"/>
        <end position="315"/>
    </location>
</feature>
<dbReference type="InterPro" id="IPR001610">
    <property type="entry name" value="PAC"/>
</dbReference>
<dbReference type="PROSITE" id="PS50112">
    <property type="entry name" value="PAS"/>
    <property type="match status" value="2"/>
</dbReference>
<dbReference type="PRINTS" id="PR00344">
    <property type="entry name" value="BCTRLSENSOR"/>
</dbReference>
<comment type="caution">
    <text evidence="10">The sequence shown here is derived from an EMBL/GenBank/DDBJ whole genome shotgun (WGS) entry which is preliminary data.</text>
</comment>
<dbReference type="Gene3D" id="3.30.450.20">
    <property type="entry name" value="PAS domain"/>
    <property type="match status" value="3"/>
</dbReference>
<dbReference type="InterPro" id="IPR003661">
    <property type="entry name" value="HisK_dim/P_dom"/>
</dbReference>
<evidence type="ECO:0000313" key="10">
    <source>
        <dbReference type="EMBL" id="GEN06856.1"/>
    </source>
</evidence>
<dbReference type="Pfam" id="PF00512">
    <property type="entry name" value="HisKA"/>
    <property type="match status" value="1"/>
</dbReference>
<dbReference type="SUPFAM" id="SSF55785">
    <property type="entry name" value="PYP-like sensor domain (PAS domain)"/>
    <property type="match status" value="3"/>
</dbReference>
<name>A0A511SY69_MYXFU</name>
<evidence type="ECO:0000259" key="7">
    <source>
        <dbReference type="PROSITE" id="PS50109"/>
    </source>
</evidence>
<evidence type="ECO:0000256" key="1">
    <source>
        <dbReference type="ARBA" id="ARBA00000085"/>
    </source>
</evidence>
<dbReference type="Pfam" id="PF12860">
    <property type="entry name" value="PAS_7"/>
    <property type="match status" value="1"/>
</dbReference>
<dbReference type="GO" id="GO:0005886">
    <property type="term" value="C:plasma membrane"/>
    <property type="evidence" value="ECO:0007669"/>
    <property type="project" value="TreeGrafter"/>
</dbReference>
<keyword evidence="12" id="KW-1185">Reference proteome</keyword>
<dbReference type="Pfam" id="PF02518">
    <property type="entry name" value="HATPase_c"/>
    <property type="match status" value="1"/>
</dbReference>
<dbReference type="EMBL" id="BJXR01000017">
    <property type="protein sequence ID" value="GEN06856.1"/>
    <property type="molecule type" value="Genomic_DNA"/>
</dbReference>
<dbReference type="Gene3D" id="1.10.287.130">
    <property type="match status" value="1"/>
</dbReference>
<dbReference type="FunFam" id="3.30.565.10:FF:000006">
    <property type="entry name" value="Sensor histidine kinase WalK"/>
    <property type="match status" value="1"/>
</dbReference>
<dbReference type="PANTHER" id="PTHR43047:SF72">
    <property type="entry name" value="OSMOSENSING HISTIDINE PROTEIN KINASE SLN1"/>
    <property type="match status" value="1"/>
</dbReference>
<dbReference type="CDD" id="cd00075">
    <property type="entry name" value="HATPase"/>
    <property type="match status" value="1"/>
</dbReference>
<dbReference type="Gene3D" id="3.30.565.10">
    <property type="entry name" value="Histidine kinase-like ATPase, C-terminal domain"/>
    <property type="match status" value="1"/>
</dbReference>
<keyword evidence="3" id="KW-0597">Phosphoprotein</keyword>
<dbReference type="CDD" id="cd00130">
    <property type="entry name" value="PAS"/>
    <property type="match status" value="1"/>
</dbReference>
<reference evidence="11 12" key="1">
    <citation type="submission" date="2016-10" db="EMBL/GenBank/DDBJ databases">
        <authorList>
            <person name="Varghese N."/>
            <person name="Submissions S."/>
        </authorList>
    </citation>
    <scope>NUCLEOTIDE SEQUENCE [LARGE SCALE GENOMIC DNA]</scope>
    <source>
        <strain evidence="11 12">DSM 16525</strain>
    </source>
</reference>
<evidence type="ECO:0000256" key="5">
    <source>
        <dbReference type="ARBA" id="ARBA00022777"/>
    </source>
</evidence>
<evidence type="ECO:0000256" key="4">
    <source>
        <dbReference type="ARBA" id="ARBA00022679"/>
    </source>
</evidence>
<evidence type="ECO:0000313" key="12">
    <source>
        <dbReference type="Proteomes" id="UP000183760"/>
    </source>
</evidence>
<dbReference type="InterPro" id="IPR005467">
    <property type="entry name" value="His_kinase_dom"/>
</dbReference>
<dbReference type="AlphaFoldDB" id="A0A511SY69"/>
<evidence type="ECO:0000256" key="2">
    <source>
        <dbReference type="ARBA" id="ARBA00012438"/>
    </source>
</evidence>